<proteinExistence type="inferred from homology"/>
<sequence>MSVILITGAATGIGNLTARHLAASGHIVFASMRGVDGRNAAHAASLLDTAARDGVDLRVVELDVTSDASVQAAVDRVVTEAGGLDVVVNNAGHLNVGYVEAFTPDELLHLIDVNTIGVHRVNRAVLPHFRERRSGTLLYVGSTIPVTTPPFLGPYVVSKAAMDALAVTTAYEANAFGIETVIVMPGPITQGTEHFPNAGRASDLERTSAYRALDPLVAANEQATAGLLGPGPLQGAEGVAKEVVRVLALPFGAKPFRTVIDDADAGVEHVNWAAYQARAAFVERLGMAELLHPAAP</sequence>
<dbReference type="PRINTS" id="PR00081">
    <property type="entry name" value="GDHRDH"/>
</dbReference>
<dbReference type="SMART" id="SM00822">
    <property type="entry name" value="PKS_KR"/>
    <property type="match status" value="1"/>
</dbReference>
<dbReference type="Gene3D" id="3.40.50.720">
    <property type="entry name" value="NAD(P)-binding Rossmann-like Domain"/>
    <property type="match status" value="1"/>
</dbReference>
<evidence type="ECO:0000259" key="2">
    <source>
        <dbReference type="SMART" id="SM00822"/>
    </source>
</evidence>
<dbReference type="PANTHER" id="PTHR43976">
    <property type="entry name" value="SHORT CHAIN DEHYDROGENASE"/>
    <property type="match status" value="1"/>
</dbReference>
<accession>A0ABY5K0Y3</accession>
<dbReference type="Proteomes" id="UP001317322">
    <property type="component" value="Chromosome"/>
</dbReference>
<evidence type="ECO:0000256" key="1">
    <source>
        <dbReference type="ARBA" id="ARBA00006484"/>
    </source>
</evidence>
<dbReference type="InterPro" id="IPR051911">
    <property type="entry name" value="SDR_oxidoreductase"/>
</dbReference>
<dbReference type="InterPro" id="IPR020904">
    <property type="entry name" value="Sc_DH/Rdtase_CS"/>
</dbReference>
<organism evidence="3 4">
    <name type="scientific">Cellulomonas wangsupingiae</name>
    <dbReference type="NCBI Taxonomy" id="2968085"/>
    <lineage>
        <taxon>Bacteria</taxon>
        <taxon>Bacillati</taxon>
        <taxon>Actinomycetota</taxon>
        <taxon>Actinomycetes</taxon>
        <taxon>Micrococcales</taxon>
        <taxon>Cellulomonadaceae</taxon>
        <taxon>Cellulomonas</taxon>
    </lineage>
</organism>
<reference evidence="3 4" key="1">
    <citation type="submission" date="2022-07" db="EMBL/GenBank/DDBJ databases">
        <title>Novel species in genus cellulomonas.</title>
        <authorList>
            <person name="Ye L."/>
        </authorList>
    </citation>
    <scope>NUCLEOTIDE SEQUENCE [LARGE SCALE GENOMIC DNA]</scope>
    <source>
        <strain evidence="4">zg-Y908</strain>
    </source>
</reference>
<evidence type="ECO:0000313" key="4">
    <source>
        <dbReference type="Proteomes" id="UP001317322"/>
    </source>
</evidence>
<dbReference type="InterPro" id="IPR057326">
    <property type="entry name" value="KR_dom"/>
</dbReference>
<dbReference type="EMBL" id="CP101989">
    <property type="protein sequence ID" value="UUI63748.1"/>
    <property type="molecule type" value="Genomic_DNA"/>
</dbReference>
<dbReference type="PROSITE" id="PS00061">
    <property type="entry name" value="ADH_SHORT"/>
    <property type="match status" value="1"/>
</dbReference>
<dbReference type="RefSeq" id="WP_227563321.1">
    <property type="nucleotide sequence ID" value="NZ_CP101989.1"/>
</dbReference>
<dbReference type="InterPro" id="IPR036291">
    <property type="entry name" value="NAD(P)-bd_dom_sf"/>
</dbReference>
<name>A0ABY5K0Y3_9CELL</name>
<dbReference type="PANTHER" id="PTHR43976:SF9">
    <property type="entry name" value="OXIDOREDUCTASE"/>
    <property type="match status" value="1"/>
</dbReference>
<dbReference type="Pfam" id="PF00106">
    <property type="entry name" value="adh_short"/>
    <property type="match status" value="1"/>
</dbReference>
<evidence type="ECO:0000313" key="3">
    <source>
        <dbReference type="EMBL" id="UUI63748.1"/>
    </source>
</evidence>
<protein>
    <submittedName>
        <fullName evidence="3">SDR family NAD(P)-dependent oxidoreductase</fullName>
    </submittedName>
</protein>
<gene>
    <name evidence="3" type="ORF">NP075_11390</name>
</gene>
<dbReference type="SUPFAM" id="SSF51735">
    <property type="entry name" value="NAD(P)-binding Rossmann-fold domains"/>
    <property type="match status" value="1"/>
</dbReference>
<feature type="domain" description="Ketoreductase" evidence="2">
    <location>
        <begin position="2"/>
        <end position="191"/>
    </location>
</feature>
<dbReference type="InterPro" id="IPR002347">
    <property type="entry name" value="SDR_fam"/>
</dbReference>
<comment type="similarity">
    <text evidence="1">Belongs to the short-chain dehydrogenases/reductases (SDR) family.</text>
</comment>
<keyword evidence="4" id="KW-1185">Reference proteome</keyword>